<keyword evidence="3" id="KW-0862">Zinc</keyword>
<dbReference type="AlphaFoldDB" id="A0A1Q3FLD6"/>
<evidence type="ECO:0000256" key="4">
    <source>
        <dbReference type="SAM" id="MobiDB-lite"/>
    </source>
</evidence>
<evidence type="ECO:0000259" key="5">
    <source>
        <dbReference type="PROSITE" id="PS51800"/>
    </source>
</evidence>
<dbReference type="GO" id="GO:0008270">
    <property type="term" value="F:zinc ion binding"/>
    <property type="evidence" value="ECO:0007669"/>
    <property type="project" value="UniProtKB-KW"/>
</dbReference>
<sequence>MSVPPGYADLLQCPYEKAHRIQAHAMSKHLFKCRKSHPNQKFVSCPFNESHRVNEKELKLHVQGCEDRASFETYKYCISSKPVNEPEKSAPELVYNNSPPKDPFKTGRYSKGHTEDDDNWDDEEQKLPVADDEEECWDDMNVPAYNPQKYCEQAKVIRKATLKSPAEKKAFYEAERLRLQKLRSNVPCEIMTTYRIR</sequence>
<proteinExistence type="predicted"/>
<feature type="domain" description="CHHC U11-48K-type" evidence="5">
    <location>
        <begin position="42"/>
        <end position="69"/>
    </location>
</feature>
<dbReference type="EMBL" id="GFDL01006742">
    <property type="protein sequence ID" value="JAV28303.1"/>
    <property type="molecule type" value="Transcribed_RNA"/>
</dbReference>
<evidence type="ECO:0000256" key="1">
    <source>
        <dbReference type="ARBA" id="ARBA00022723"/>
    </source>
</evidence>
<reference evidence="6" key="1">
    <citation type="submission" date="2017-01" db="EMBL/GenBank/DDBJ databases">
        <title>A deep insight into the sialotranscriptome of adult male and female Cluex tarsalis mosquitoes.</title>
        <authorList>
            <person name="Ribeiro J.M."/>
            <person name="Moreira F."/>
            <person name="Bernard K.A."/>
            <person name="Calvo E."/>
        </authorList>
    </citation>
    <scope>NUCLEOTIDE SEQUENCE</scope>
    <source>
        <strain evidence="6">Kern County</strain>
        <tissue evidence="6">Salivary glands</tissue>
    </source>
</reference>
<keyword evidence="1" id="KW-0479">Metal-binding</keyword>
<dbReference type="InterPro" id="IPR036236">
    <property type="entry name" value="Znf_C2H2_sf"/>
</dbReference>
<keyword evidence="2" id="KW-0863">Zinc-finger</keyword>
<protein>
    <recommendedName>
        <fullName evidence="5">CHHC U11-48K-type domain-containing protein</fullName>
    </recommendedName>
</protein>
<dbReference type="PANTHER" id="PTHR21402:SF5">
    <property type="entry name" value="GAMETOCYTE SPECIFIC FACTOR 1"/>
    <property type="match status" value="1"/>
</dbReference>
<dbReference type="SUPFAM" id="SSF57667">
    <property type="entry name" value="beta-beta-alpha zinc fingers"/>
    <property type="match status" value="1"/>
</dbReference>
<organism evidence="6">
    <name type="scientific">Culex tarsalis</name>
    <name type="common">Encephalitis mosquito</name>
    <dbReference type="NCBI Taxonomy" id="7177"/>
    <lineage>
        <taxon>Eukaryota</taxon>
        <taxon>Metazoa</taxon>
        <taxon>Ecdysozoa</taxon>
        <taxon>Arthropoda</taxon>
        <taxon>Hexapoda</taxon>
        <taxon>Insecta</taxon>
        <taxon>Pterygota</taxon>
        <taxon>Neoptera</taxon>
        <taxon>Endopterygota</taxon>
        <taxon>Diptera</taxon>
        <taxon>Nematocera</taxon>
        <taxon>Culicoidea</taxon>
        <taxon>Culicidae</taxon>
        <taxon>Culicinae</taxon>
        <taxon>Culicini</taxon>
        <taxon>Culex</taxon>
        <taxon>Culex</taxon>
    </lineage>
</organism>
<accession>A0A1Q3FLD6</accession>
<dbReference type="PROSITE" id="PS51800">
    <property type="entry name" value="ZF_CHHC_U11_48K"/>
    <property type="match status" value="2"/>
</dbReference>
<evidence type="ECO:0000256" key="3">
    <source>
        <dbReference type="ARBA" id="ARBA00022833"/>
    </source>
</evidence>
<evidence type="ECO:0000313" key="6">
    <source>
        <dbReference type="EMBL" id="JAV28303.1"/>
    </source>
</evidence>
<dbReference type="InterPro" id="IPR051591">
    <property type="entry name" value="UPF0224_FAM112_RNA_Proc"/>
</dbReference>
<dbReference type="PANTHER" id="PTHR21402">
    <property type="entry name" value="GAMETOCYTE SPECIFIC FACTOR 1-RELATED"/>
    <property type="match status" value="1"/>
</dbReference>
<dbReference type="InterPro" id="IPR022776">
    <property type="entry name" value="TRM13/UPF0224_CHHC_Znf_dom"/>
</dbReference>
<feature type="region of interest" description="Disordered" evidence="4">
    <location>
        <begin position="83"/>
        <end position="123"/>
    </location>
</feature>
<dbReference type="Pfam" id="PF05253">
    <property type="entry name" value="zf-U11-48K"/>
    <property type="match status" value="2"/>
</dbReference>
<feature type="domain" description="CHHC U11-48K-type" evidence="5">
    <location>
        <begin position="10"/>
        <end position="37"/>
    </location>
</feature>
<evidence type="ECO:0000256" key="2">
    <source>
        <dbReference type="ARBA" id="ARBA00022771"/>
    </source>
</evidence>
<name>A0A1Q3FLD6_CULTA</name>